<protein>
    <recommendedName>
        <fullName evidence="7">Transmembrane protein</fullName>
    </recommendedName>
</protein>
<comment type="caution">
    <text evidence="3">The sequence shown here is derived from an EMBL/GenBank/DDBJ whole genome shotgun (WGS) entry which is preliminary data.</text>
</comment>
<dbReference type="Proteomes" id="UP000663829">
    <property type="component" value="Unassembled WGS sequence"/>
</dbReference>
<accession>A0A814XVG4</accession>
<evidence type="ECO:0000313" key="4">
    <source>
        <dbReference type="EMBL" id="CAF3559326.1"/>
    </source>
</evidence>
<feature type="signal peptide" evidence="1">
    <location>
        <begin position="1"/>
        <end position="20"/>
    </location>
</feature>
<keyword evidence="1" id="KW-0732">Signal</keyword>
<dbReference type="Proteomes" id="UP000677228">
    <property type="component" value="Unassembled WGS sequence"/>
</dbReference>
<evidence type="ECO:0000313" key="2">
    <source>
        <dbReference type="EMBL" id="CAF0778002.1"/>
    </source>
</evidence>
<gene>
    <name evidence="3" type="ORF">GPM918_LOCUS24682</name>
    <name evidence="2" type="ORF">OVA965_LOCUS3448</name>
    <name evidence="5" type="ORF">SRO942_LOCUS24685</name>
    <name evidence="4" type="ORF">TMI583_LOCUS3447</name>
</gene>
<proteinExistence type="predicted"/>
<dbReference type="EMBL" id="CAJNOQ010009295">
    <property type="protein sequence ID" value="CAF1220962.1"/>
    <property type="molecule type" value="Genomic_DNA"/>
</dbReference>
<name>A0A814XVG4_9BILA</name>
<keyword evidence="6" id="KW-1185">Reference proteome</keyword>
<evidence type="ECO:0008006" key="7">
    <source>
        <dbReference type="Google" id="ProtNLM"/>
    </source>
</evidence>
<evidence type="ECO:0000313" key="6">
    <source>
        <dbReference type="Proteomes" id="UP000663829"/>
    </source>
</evidence>
<evidence type="ECO:0000256" key="1">
    <source>
        <dbReference type="SAM" id="SignalP"/>
    </source>
</evidence>
<dbReference type="EMBL" id="CAJOBC010009298">
    <property type="protein sequence ID" value="CAF3984307.1"/>
    <property type="molecule type" value="Genomic_DNA"/>
</dbReference>
<dbReference type="OrthoDB" id="9972628at2759"/>
<dbReference type="EMBL" id="CAJOBA010000830">
    <property type="protein sequence ID" value="CAF3559326.1"/>
    <property type="molecule type" value="Genomic_DNA"/>
</dbReference>
<dbReference type="Proteomes" id="UP000682733">
    <property type="component" value="Unassembled WGS sequence"/>
</dbReference>
<reference evidence="3" key="1">
    <citation type="submission" date="2021-02" db="EMBL/GenBank/DDBJ databases">
        <authorList>
            <person name="Nowell W R."/>
        </authorList>
    </citation>
    <scope>NUCLEOTIDE SEQUENCE</scope>
</reference>
<dbReference type="Proteomes" id="UP000681722">
    <property type="component" value="Unassembled WGS sequence"/>
</dbReference>
<evidence type="ECO:0000313" key="3">
    <source>
        <dbReference type="EMBL" id="CAF1220962.1"/>
    </source>
</evidence>
<dbReference type="AlphaFoldDB" id="A0A814XVG4"/>
<feature type="chain" id="PRO_5036226501" description="Transmembrane protein" evidence="1">
    <location>
        <begin position="21"/>
        <end position="328"/>
    </location>
</feature>
<organism evidence="3 6">
    <name type="scientific">Didymodactylos carnosus</name>
    <dbReference type="NCBI Taxonomy" id="1234261"/>
    <lineage>
        <taxon>Eukaryota</taxon>
        <taxon>Metazoa</taxon>
        <taxon>Spiralia</taxon>
        <taxon>Gnathifera</taxon>
        <taxon>Rotifera</taxon>
        <taxon>Eurotatoria</taxon>
        <taxon>Bdelloidea</taxon>
        <taxon>Philodinida</taxon>
        <taxon>Philodinidae</taxon>
        <taxon>Didymodactylos</taxon>
    </lineage>
</organism>
<evidence type="ECO:0000313" key="5">
    <source>
        <dbReference type="EMBL" id="CAF3984307.1"/>
    </source>
</evidence>
<sequence length="328" mass="38341">MMKILLYLISFILFYYLGECAQPYFPLQIVFSIDNDQTIIAIDEINQRAYQSVTYSFSPVPQISYALQHFPYATPDSPQSKYYVQLLLGYSSLESCVYTTYWKYGGNYFNVFPSHWLNGNSFEIKNYLNFTYTMIYSNNSSPDEDYWYANEKCEIQDGSKPPCQEIYFKKNTEIPLQLTQVVYRGFRFIQTTTNYKIISMGKPDEKYFNSIPKNWSTACEDLDLGLSYYPEFATVRLHQSAEFHVSLSTPPHRIDGNGTVRVQWNTTECIDCFTLSPKEFTFNINNFQEKQILTITRIKNAPKTLLIPILYGEGFDLIPPQRFPIYID</sequence>
<dbReference type="EMBL" id="CAJNOK010000830">
    <property type="protein sequence ID" value="CAF0778002.1"/>
    <property type="molecule type" value="Genomic_DNA"/>
</dbReference>